<evidence type="ECO:0000256" key="4">
    <source>
        <dbReference type="ARBA" id="ARBA00023065"/>
    </source>
</evidence>
<dbReference type="AlphaFoldDB" id="A0A9D9ID80"/>
<evidence type="ECO:0000256" key="5">
    <source>
        <dbReference type="SAM" id="Coils"/>
    </source>
</evidence>
<keyword evidence="4" id="KW-0406">Ion transport</keyword>
<sequence length="208" mass="23553">MMTQDNPLISGILSEAEAKAEEIIRKAEEECASIIAEADERAERESQLEERSFSVRLERIKEREESARKNIDRLSELKVLDSAYNLVLKEVQKRLDSLVSSPDFRSILVSWIAEAAIGLDRKEARVSFSEKAPVDDQMLRDAEALVRKATGADVSLMLDDKRISIPGAVLTSIDGKVSYNNQLDVRMRRYSKDIRRIVQEENAGQNSR</sequence>
<protein>
    <recommendedName>
        <fullName evidence="2">V-type ATP synthase subunit E</fullName>
    </recommendedName>
</protein>
<evidence type="ECO:0000256" key="1">
    <source>
        <dbReference type="ARBA" id="ARBA00005901"/>
    </source>
</evidence>
<evidence type="ECO:0000313" key="6">
    <source>
        <dbReference type="EMBL" id="MBO8469689.1"/>
    </source>
</evidence>
<dbReference type="InterPro" id="IPR002842">
    <property type="entry name" value="ATPase_V1_Esu"/>
</dbReference>
<evidence type="ECO:0000256" key="3">
    <source>
        <dbReference type="ARBA" id="ARBA00022448"/>
    </source>
</evidence>
<dbReference type="SUPFAM" id="SSF160527">
    <property type="entry name" value="V-type ATPase subunit E-like"/>
    <property type="match status" value="1"/>
</dbReference>
<dbReference type="Gene3D" id="1.20.5.620">
    <property type="entry name" value="F1F0 ATP synthase subunit B, membrane domain"/>
    <property type="match status" value="1"/>
</dbReference>
<dbReference type="Proteomes" id="UP000810292">
    <property type="component" value="Unassembled WGS sequence"/>
</dbReference>
<name>A0A9D9ID80_9SPIO</name>
<feature type="coiled-coil region" evidence="5">
    <location>
        <begin position="13"/>
        <end position="77"/>
    </location>
</feature>
<proteinExistence type="inferred from homology"/>
<comment type="caution">
    <text evidence="6">The sequence shown here is derived from an EMBL/GenBank/DDBJ whole genome shotgun (WGS) entry which is preliminary data.</text>
</comment>
<dbReference type="GO" id="GO:0046961">
    <property type="term" value="F:proton-transporting ATPase activity, rotational mechanism"/>
    <property type="evidence" value="ECO:0007669"/>
    <property type="project" value="InterPro"/>
</dbReference>
<comment type="similarity">
    <text evidence="1">Belongs to the V-ATPase E subunit family.</text>
</comment>
<keyword evidence="5" id="KW-0175">Coiled coil</keyword>
<dbReference type="EMBL" id="JADIMF010000132">
    <property type="protein sequence ID" value="MBO8469689.1"/>
    <property type="molecule type" value="Genomic_DNA"/>
</dbReference>
<accession>A0A9D9ID80</accession>
<dbReference type="Gene3D" id="3.30.2320.30">
    <property type="entry name" value="ATP synthase, E subunit, C-terminal"/>
    <property type="match status" value="1"/>
</dbReference>
<reference evidence="6" key="1">
    <citation type="submission" date="2020-10" db="EMBL/GenBank/DDBJ databases">
        <authorList>
            <person name="Gilroy R."/>
        </authorList>
    </citation>
    <scope>NUCLEOTIDE SEQUENCE</scope>
    <source>
        <strain evidence="6">14700</strain>
    </source>
</reference>
<dbReference type="InterPro" id="IPR038495">
    <property type="entry name" value="ATPase_E_C"/>
</dbReference>
<reference evidence="6" key="2">
    <citation type="journal article" date="2021" name="PeerJ">
        <title>Extensive microbial diversity within the chicken gut microbiome revealed by metagenomics and culture.</title>
        <authorList>
            <person name="Gilroy R."/>
            <person name="Ravi A."/>
            <person name="Getino M."/>
            <person name="Pursley I."/>
            <person name="Horton D.L."/>
            <person name="Alikhan N.F."/>
            <person name="Baker D."/>
            <person name="Gharbi K."/>
            <person name="Hall N."/>
            <person name="Watson M."/>
            <person name="Adriaenssens E.M."/>
            <person name="Foster-Nyarko E."/>
            <person name="Jarju S."/>
            <person name="Secka A."/>
            <person name="Antonio M."/>
            <person name="Oren A."/>
            <person name="Chaudhuri R.R."/>
            <person name="La Ragione R."/>
            <person name="Hildebrand F."/>
            <person name="Pallen M.J."/>
        </authorList>
    </citation>
    <scope>NUCLEOTIDE SEQUENCE</scope>
    <source>
        <strain evidence="6">14700</strain>
    </source>
</reference>
<dbReference type="Pfam" id="PF01991">
    <property type="entry name" value="vATP-synt_E"/>
    <property type="match status" value="1"/>
</dbReference>
<evidence type="ECO:0000256" key="2">
    <source>
        <dbReference type="ARBA" id="ARBA00020756"/>
    </source>
</evidence>
<evidence type="ECO:0000313" key="7">
    <source>
        <dbReference type="Proteomes" id="UP000810292"/>
    </source>
</evidence>
<organism evidence="6 7">
    <name type="scientific">Candidatus Ornithospirochaeta stercoravium</name>
    <dbReference type="NCBI Taxonomy" id="2840897"/>
    <lineage>
        <taxon>Bacteria</taxon>
        <taxon>Pseudomonadati</taxon>
        <taxon>Spirochaetota</taxon>
        <taxon>Spirochaetia</taxon>
        <taxon>Spirochaetales</taxon>
        <taxon>Spirochaetaceae</taxon>
        <taxon>Spirochaetaceae incertae sedis</taxon>
        <taxon>Candidatus Ornithospirochaeta</taxon>
    </lineage>
</organism>
<keyword evidence="3" id="KW-0813">Transport</keyword>
<gene>
    <name evidence="6" type="ORF">IAA72_07885</name>
</gene>
<dbReference type="GO" id="GO:0033178">
    <property type="term" value="C:proton-transporting two-sector ATPase complex, catalytic domain"/>
    <property type="evidence" value="ECO:0007669"/>
    <property type="project" value="InterPro"/>
</dbReference>